<evidence type="ECO:0000313" key="2">
    <source>
        <dbReference type="EMBL" id="KAE9588836.1"/>
    </source>
</evidence>
<proteinExistence type="predicted"/>
<organism evidence="2 3">
    <name type="scientific">Lupinus albus</name>
    <name type="common">White lupine</name>
    <name type="synonym">Lupinus termis</name>
    <dbReference type="NCBI Taxonomy" id="3870"/>
    <lineage>
        <taxon>Eukaryota</taxon>
        <taxon>Viridiplantae</taxon>
        <taxon>Streptophyta</taxon>
        <taxon>Embryophyta</taxon>
        <taxon>Tracheophyta</taxon>
        <taxon>Spermatophyta</taxon>
        <taxon>Magnoliopsida</taxon>
        <taxon>eudicotyledons</taxon>
        <taxon>Gunneridae</taxon>
        <taxon>Pentapetalae</taxon>
        <taxon>rosids</taxon>
        <taxon>fabids</taxon>
        <taxon>Fabales</taxon>
        <taxon>Fabaceae</taxon>
        <taxon>Papilionoideae</taxon>
        <taxon>50 kb inversion clade</taxon>
        <taxon>genistoids sensu lato</taxon>
        <taxon>core genistoids</taxon>
        <taxon>Genisteae</taxon>
        <taxon>Lupinus</taxon>
    </lineage>
</organism>
<accession>A0A6A4N2J6</accession>
<protein>
    <submittedName>
        <fullName evidence="2">Uncharacterized protein</fullName>
    </submittedName>
</protein>
<feature type="transmembrane region" description="Helical" evidence="1">
    <location>
        <begin position="15"/>
        <end position="32"/>
    </location>
</feature>
<keyword evidence="1" id="KW-0472">Membrane</keyword>
<name>A0A6A4N2J6_LUPAL</name>
<keyword evidence="1" id="KW-1133">Transmembrane helix</keyword>
<dbReference type="EMBL" id="WOCE01000022">
    <property type="protein sequence ID" value="KAE9588836.1"/>
    <property type="molecule type" value="Genomic_DNA"/>
</dbReference>
<reference evidence="3" key="1">
    <citation type="journal article" date="2020" name="Nat. Commun.">
        <title>Genome sequence of the cluster root forming white lupin.</title>
        <authorList>
            <person name="Hufnagel B."/>
            <person name="Marques A."/>
            <person name="Soriano A."/>
            <person name="Marques L."/>
            <person name="Divol F."/>
            <person name="Doumas P."/>
            <person name="Sallet E."/>
            <person name="Mancinotti D."/>
            <person name="Carrere S."/>
            <person name="Marande W."/>
            <person name="Arribat S."/>
            <person name="Keller J."/>
            <person name="Huneau C."/>
            <person name="Blein T."/>
            <person name="Aime D."/>
            <person name="Laguerre M."/>
            <person name="Taylor J."/>
            <person name="Schubert V."/>
            <person name="Nelson M."/>
            <person name="Geu-Flores F."/>
            <person name="Crespi M."/>
            <person name="Gallardo-Guerrero K."/>
            <person name="Delaux P.-M."/>
            <person name="Salse J."/>
            <person name="Berges H."/>
            <person name="Guyot R."/>
            <person name="Gouzy J."/>
            <person name="Peret B."/>
        </authorList>
    </citation>
    <scope>NUCLEOTIDE SEQUENCE [LARGE SCALE GENOMIC DNA]</scope>
    <source>
        <strain evidence="3">cv. Amiga</strain>
    </source>
</reference>
<sequence>MVDVLHVESITVTCYTYLSLIICISYSFYYLIHRHDNLIISICRFIPTIDHYCYDRDNFYNNMLLISTSMLKQEG</sequence>
<evidence type="ECO:0000256" key="1">
    <source>
        <dbReference type="SAM" id="Phobius"/>
    </source>
</evidence>
<keyword evidence="1" id="KW-0812">Transmembrane</keyword>
<keyword evidence="3" id="KW-1185">Reference proteome</keyword>
<dbReference type="Proteomes" id="UP000447434">
    <property type="component" value="Chromosome 22"/>
</dbReference>
<evidence type="ECO:0000313" key="3">
    <source>
        <dbReference type="Proteomes" id="UP000447434"/>
    </source>
</evidence>
<comment type="caution">
    <text evidence="2">The sequence shown here is derived from an EMBL/GenBank/DDBJ whole genome shotgun (WGS) entry which is preliminary data.</text>
</comment>
<gene>
    <name evidence="2" type="ORF">Lalb_Chr22g0359791</name>
</gene>
<dbReference type="AlphaFoldDB" id="A0A6A4N2J6"/>